<protein>
    <submittedName>
        <fullName evidence="1">Uncharacterized protein</fullName>
    </submittedName>
</protein>
<proteinExistence type="predicted"/>
<dbReference type="AlphaFoldDB" id="A0A3G9JGD4"/>
<organism evidence="1 2">
    <name type="scientific">Paenibacillus baekrokdamisoli</name>
    <dbReference type="NCBI Taxonomy" id="1712516"/>
    <lineage>
        <taxon>Bacteria</taxon>
        <taxon>Bacillati</taxon>
        <taxon>Bacillota</taxon>
        <taxon>Bacilli</taxon>
        <taxon>Bacillales</taxon>
        <taxon>Paenibacillaceae</taxon>
        <taxon>Paenibacillus</taxon>
    </lineage>
</organism>
<accession>A0A3G9JGD4</accession>
<reference evidence="1 2" key="1">
    <citation type="submission" date="2018-11" db="EMBL/GenBank/DDBJ databases">
        <title>Complete genome sequence of Paenibacillus baekrokdamisoli strain KCTC 33723.</title>
        <authorList>
            <person name="Kang S.W."/>
            <person name="Lee K.C."/>
            <person name="Kim K.K."/>
            <person name="Kim J.S."/>
            <person name="Kim D.S."/>
            <person name="Ko S.H."/>
            <person name="Yang S.H."/>
            <person name="Lee J.S."/>
        </authorList>
    </citation>
    <scope>NUCLEOTIDE SEQUENCE [LARGE SCALE GENOMIC DNA]</scope>
    <source>
        <strain evidence="1 2">KCTC 33723</strain>
    </source>
</reference>
<dbReference type="Proteomes" id="UP000275368">
    <property type="component" value="Chromosome"/>
</dbReference>
<keyword evidence="2" id="KW-1185">Reference proteome</keyword>
<dbReference type="KEGG" id="pbk:Back11_63060"/>
<gene>
    <name evidence="1" type="ORF">Back11_63060</name>
</gene>
<evidence type="ECO:0000313" key="2">
    <source>
        <dbReference type="Proteomes" id="UP000275368"/>
    </source>
</evidence>
<dbReference type="EMBL" id="AP019308">
    <property type="protein sequence ID" value="BBH24961.1"/>
    <property type="molecule type" value="Genomic_DNA"/>
</dbReference>
<sequence length="49" mass="5183">MKCDPSPVALLSAIGGVLLHAVISAANITANIHNNALLMFHPYHLKMSS</sequence>
<name>A0A3G9JGD4_9BACL</name>
<evidence type="ECO:0000313" key="1">
    <source>
        <dbReference type="EMBL" id="BBH24961.1"/>
    </source>
</evidence>